<protein>
    <submittedName>
        <fullName evidence="1">Uncharacterized protein</fullName>
    </submittedName>
</protein>
<proteinExistence type="predicted"/>
<comment type="caution">
    <text evidence="1">The sequence shown here is derived from an EMBL/GenBank/DDBJ whole genome shotgun (WGS) entry which is preliminary data.</text>
</comment>
<evidence type="ECO:0000313" key="2">
    <source>
        <dbReference type="Proteomes" id="UP001163603"/>
    </source>
</evidence>
<gene>
    <name evidence="1" type="ORF">Pint_11284</name>
</gene>
<keyword evidence="2" id="KW-1185">Reference proteome</keyword>
<organism evidence="1 2">
    <name type="scientific">Pistacia integerrima</name>
    <dbReference type="NCBI Taxonomy" id="434235"/>
    <lineage>
        <taxon>Eukaryota</taxon>
        <taxon>Viridiplantae</taxon>
        <taxon>Streptophyta</taxon>
        <taxon>Embryophyta</taxon>
        <taxon>Tracheophyta</taxon>
        <taxon>Spermatophyta</taxon>
        <taxon>Magnoliopsida</taxon>
        <taxon>eudicotyledons</taxon>
        <taxon>Gunneridae</taxon>
        <taxon>Pentapetalae</taxon>
        <taxon>rosids</taxon>
        <taxon>malvids</taxon>
        <taxon>Sapindales</taxon>
        <taxon>Anacardiaceae</taxon>
        <taxon>Pistacia</taxon>
    </lineage>
</organism>
<name>A0ACC0XKE8_9ROSI</name>
<accession>A0ACC0XKE8</accession>
<dbReference type="EMBL" id="CM047747">
    <property type="protein sequence ID" value="KAJ0018677.1"/>
    <property type="molecule type" value="Genomic_DNA"/>
</dbReference>
<sequence>MDNPLDQLELIDNLQRLGVAYHFEREIKNILDCVHDISDHKRKKGNLYATSLEFRLLRQHGYNVTEEVFESFRDKTGSFSACLCDDVKAILSFYEASFYGLEGESMMQEAWEFSSKHLKDLDNKDVDQNLVALVEHALELPFHWWAPRFETKWFIDLYERREDKNHLLLELAKVDFNILQGIHQEDFNDTLRWWENTGLGELTFVRDSFIASYLWALAIAFQPQHCYCRKVVTKAIAVITVIDDIYDVYGTLPELELLTDAITRWDIKAMKQLPSYMKTSFLSLFNFINEMTYHILKEQNTDVSMTLIKLLKHMAQAYMTEARWYHNQYKPTLDEYLNNAYISITGPIIATLSYISSANPILEKDLEFLESYRDIVKWSSLVFRLQDDLGTSSDEMKRGDVPKSIQCYMNDTGCSEEVAREYIKDLTRKIWKKINVYRAATNCPLPQPIVEMIINLVRTSHYFYQHGDGHGGGGQEIKDVMFSSLFQPISLQEIK</sequence>
<reference evidence="2" key="1">
    <citation type="journal article" date="2023" name="G3 (Bethesda)">
        <title>Genome assembly and association tests identify interacting loci associated with vigor, precocity, and sex in interspecific pistachio rootstocks.</title>
        <authorList>
            <person name="Palmer W."/>
            <person name="Jacygrad E."/>
            <person name="Sagayaradj S."/>
            <person name="Cavanaugh K."/>
            <person name="Han R."/>
            <person name="Bertier L."/>
            <person name="Beede B."/>
            <person name="Kafkas S."/>
            <person name="Golino D."/>
            <person name="Preece J."/>
            <person name="Michelmore R."/>
        </authorList>
    </citation>
    <scope>NUCLEOTIDE SEQUENCE [LARGE SCALE GENOMIC DNA]</scope>
</reference>
<evidence type="ECO:0000313" key="1">
    <source>
        <dbReference type="EMBL" id="KAJ0018677.1"/>
    </source>
</evidence>
<dbReference type="Proteomes" id="UP001163603">
    <property type="component" value="Chromosome 12"/>
</dbReference>